<feature type="region of interest" description="Disordered" evidence="2">
    <location>
        <begin position="334"/>
        <end position="354"/>
    </location>
</feature>
<keyword evidence="4" id="KW-1185">Reference proteome</keyword>
<accession>B4GUC6</accession>
<proteinExistence type="predicted"/>
<gene>
    <name evidence="3" type="primary">Dper\GL24796</name>
    <name evidence="3" type="ORF">Dper_GL24796</name>
</gene>
<evidence type="ECO:0000256" key="2">
    <source>
        <dbReference type="SAM" id="MobiDB-lite"/>
    </source>
</evidence>
<evidence type="ECO:0000313" key="4">
    <source>
        <dbReference type="Proteomes" id="UP000008744"/>
    </source>
</evidence>
<keyword evidence="1" id="KW-0175">Coiled coil</keyword>
<dbReference type="KEGG" id="dpe:6597045"/>
<dbReference type="Proteomes" id="UP000008744">
    <property type="component" value="Unassembled WGS sequence"/>
</dbReference>
<dbReference type="PhylomeDB" id="B4GUC6"/>
<organism evidence="4">
    <name type="scientific">Drosophila persimilis</name>
    <name type="common">Fruit fly</name>
    <dbReference type="NCBI Taxonomy" id="7234"/>
    <lineage>
        <taxon>Eukaryota</taxon>
        <taxon>Metazoa</taxon>
        <taxon>Ecdysozoa</taxon>
        <taxon>Arthropoda</taxon>
        <taxon>Hexapoda</taxon>
        <taxon>Insecta</taxon>
        <taxon>Pterygota</taxon>
        <taxon>Neoptera</taxon>
        <taxon>Endopterygota</taxon>
        <taxon>Diptera</taxon>
        <taxon>Brachycera</taxon>
        <taxon>Muscomorpha</taxon>
        <taxon>Ephydroidea</taxon>
        <taxon>Drosophilidae</taxon>
        <taxon>Drosophila</taxon>
        <taxon>Sophophora</taxon>
    </lineage>
</organism>
<feature type="region of interest" description="Disordered" evidence="2">
    <location>
        <begin position="17"/>
        <end position="56"/>
    </location>
</feature>
<dbReference type="OMA" id="HASECIF"/>
<protein>
    <submittedName>
        <fullName evidence="3">GL24796</fullName>
    </submittedName>
</protein>
<feature type="compositionally biased region" description="Low complexity" evidence="2">
    <location>
        <begin position="31"/>
        <end position="52"/>
    </location>
</feature>
<reference evidence="3 4" key="1">
    <citation type="journal article" date="2007" name="Nature">
        <title>Evolution of genes and genomes on the Drosophila phylogeny.</title>
        <authorList>
            <consortium name="Drosophila 12 Genomes Consortium"/>
            <person name="Clark A.G."/>
            <person name="Eisen M.B."/>
            <person name="Smith D.R."/>
            <person name="Bergman C.M."/>
            <person name="Oliver B."/>
            <person name="Markow T.A."/>
            <person name="Kaufman T.C."/>
            <person name="Kellis M."/>
            <person name="Gelbart W."/>
            <person name="Iyer V.N."/>
            <person name="Pollard D.A."/>
            <person name="Sackton T.B."/>
            <person name="Larracuente A.M."/>
            <person name="Singh N.D."/>
            <person name="Abad J.P."/>
            <person name="Abt D.N."/>
            <person name="Adryan B."/>
            <person name="Aguade M."/>
            <person name="Akashi H."/>
            <person name="Anderson W.W."/>
            <person name="Aquadro C.F."/>
            <person name="Ardell D.H."/>
            <person name="Arguello R."/>
            <person name="Artieri C.G."/>
            <person name="Barbash D.A."/>
            <person name="Barker D."/>
            <person name="Barsanti P."/>
            <person name="Batterham P."/>
            <person name="Batzoglou S."/>
            <person name="Begun D."/>
            <person name="Bhutkar A."/>
            <person name="Blanco E."/>
            <person name="Bosak S.A."/>
            <person name="Bradley R.K."/>
            <person name="Brand A.D."/>
            <person name="Brent M.R."/>
            <person name="Brooks A.N."/>
            <person name="Brown R.H."/>
            <person name="Butlin R.K."/>
            <person name="Caggese C."/>
            <person name="Calvi B.R."/>
            <person name="Bernardo de Carvalho A."/>
            <person name="Caspi A."/>
            <person name="Castrezana S."/>
            <person name="Celniker S.E."/>
            <person name="Chang J.L."/>
            <person name="Chapple C."/>
            <person name="Chatterji S."/>
            <person name="Chinwalla A."/>
            <person name="Civetta A."/>
            <person name="Clifton S.W."/>
            <person name="Comeron J.M."/>
            <person name="Costello J.C."/>
            <person name="Coyne J.A."/>
            <person name="Daub J."/>
            <person name="David R.G."/>
            <person name="Delcher A.L."/>
            <person name="Delehaunty K."/>
            <person name="Do C.B."/>
            <person name="Ebling H."/>
            <person name="Edwards K."/>
            <person name="Eickbush T."/>
            <person name="Evans J.D."/>
            <person name="Filipski A."/>
            <person name="Findeiss S."/>
            <person name="Freyhult E."/>
            <person name="Fulton L."/>
            <person name="Fulton R."/>
            <person name="Garcia A.C."/>
            <person name="Gardiner A."/>
            <person name="Garfield D.A."/>
            <person name="Garvin B.E."/>
            <person name="Gibson G."/>
            <person name="Gilbert D."/>
            <person name="Gnerre S."/>
            <person name="Godfrey J."/>
            <person name="Good R."/>
            <person name="Gotea V."/>
            <person name="Gravely B."/>
            <person name="Greenberg A.J."/>
            <person name="Griffiths-Jones S."/>
            <person name="Gross S."/>
            <person name="Guigo R."/>
            <person name="Gustafson E.A."/>
            <person name="Haerty W."/>
            <person name="Hahn M.W."/>
            <person name="Halligan D.L."/>
            <person name="Halpern A.L."/>
            <person name="Halter G.M."/>
            <person name="Han M.V."/>
            <person name="Heger A."/>
            <person name="Hillier L."/>
            <person name="Hinrichs A.S."/>
            <person name="Holmes I."/>
            <person name="Hoskins R.A."/>
            <person name="Hubisz M.J."/>
            <person name="Hultmark D."/>
            <person name="Huntley M.A."/>
            <person name="Jaffe D.B."/>
            <person name="Jagadeeshan S."/>
            <person name="Jeck W.R."/>
            <person name="Johnson J."/>
            <person name="Jones C.D."/>
            <person name="Jordan W.C."/>
            <person name="Karpen G.H."/>
            <person name="Kataoka E."/>
            <person name="Keightley P.D."/>
            <person name="Kheradpour P."/>
            <person name="Kirkness E.F."/>
            <person name="Koerich L.B."/>
            <person name="Kristiansen K."/>
            <person name="Kudrna D."/>
            <person name="Kulathinal R.J."/>
            <person name="Kumar S."/>
            <person name="Kwok R."/>
            <person name="Lander E."/>
            <person name="Langley C.H."/>
            <person name="Lapoint R."/>
            <person name="Lazzaro B.P."/>
            <person name="Lee S.J."/>
            <person name="Levesque L."/>
            <person name="Li R."/>
            <person name="Lin C.F."/>
            <person name="Lin M.F."/>
            <person name="Lindblad-Toh K."/>
            <person name="Llopart A."/>
            <person name="Long M."/>
            <person name="Low L."/>
            <person name="Lozovsky E."/>
            <person name="Lu J."/>
            <person name="Luo M."/>
            <person name="Machado C.A."/>
            <person name="Makalowski W."/>
            <person name="Marzo M."/>
            <person name="Matsuda M."/>
            <person name="Matzkin L."/>
            <person name="McAllister B."/>
            <person name="McBride C.S."/>
            <person name="McKernan B."/>
            <person name="McKernan K."/>
            <person name="Mendez-Lago M."/>
            <person name="Minx P."/>
            <person name="Mollenhauer M.U."/>
            <person name="Montooth K."/>
            <person name="Mount S.M."/>
            <person name="Mu X."/>
            <person name="Myers E."/>
            <person name="Negre B."/>
            <person name="Newfeld S."/>
            <person name="Nielsen R."/>
            <person name="Noor M.A."/>
            <person name="O'Grady P."/>
            <person name="Pachter L."/>
            <person name="Papaceit M."/>
            <person name="Parisi M.J."/>
            <person name="Parisi M."/>
            <person name="Parts L."/>
            <person name="Pedersen J.S."/>
            <person name="Pesole G."/>
            <person name="Phillippy A.M."/>
            <person name="Ponting C.P."/>
            <person name="Pop M."/>
            <person name="Porcelli D."/>
            <person name="Powell J.R."/>
            <person name="Prohaska S."/>
            <person name="Pruitt K."/>
            <person name="Puig M."/>
            <person name="Quesneville H."/>
            <person name="Ram K.R."/>
            <person name="Rand D."/>
            <person name="Rasmussen M.D."/>
            <person name="Reed L.K."/>
            <person name="Reenan R."/>
            <person name="Reily A."/>
            <person name="Remington K.A."/>
            <person name="Rieger T.T."/>
            <person name="Ritchie M.G."/>
            <person name="Robin C."/>
            <person name="Rogers Y.H."/>
            <person name="Rohde C."/>
            <person name="Rozas J."/>
            <person name="Rubenfield M.J."/>
            <person name="Ruiz A."/>
            <person name="Russo S."/>
            <person name="Salzberg S.L."/>
            <person name="Sanchez-Gracia A."/>
            <person name="Saranga D.J."/>
            <person name="Sato H."/>
            <person name="Schaeffer S.W."/>
            <person name="Schatz M.C."/>
            <person name="Schlenke T."/>
            <person name="Schwartz R."/>
            <person name="Segarra C."/>
            <person name="Singh R.S."/>
            <person name="Sirot L."/>
            <person name="Sirota M."/>
            <person name="Sisneros N.B."/>
            <person name="Smith C.D."/>
            <person name="Smith T.F."/>
            <person name="Spieth J."/>
            <person name="Stage D.E."/>
            <person name="Stark A."/>
            <person name="Stephan W."/>
            <person name="Strausberg R.L."/>
            <person name="Strempel S."/>
            <person name="Sturgill D."/>
            <person name="Sutton G."/>
            <person name="Sutton G.G."/>
            <person name="Tao W."/>
            <person name="Teichmann S."/>
            <person name="Tobari Y.N."/>
            <person name="Tomimura Y."/>
            <person name="Tsolas J.M."/>
            <person name="Valente V.L."/>
            <person name="Venter E."/>
            <person name="Venter J.C."/>
            <person name="Vicario S."/>
            <person name="Vieira F.G."/>
            <person name="Vilella A.J."/>
            <person name="Villasante A."/>
            <person name="Walenz B."/>
            <person name="Wang J."/>
            <person name="Wasserman M."/>
            <person name="Watts T."/>
            <person name="Wilson D."/>
            <person name="Wilson R.K."/>
            <person name="Wing R.A."/>
            <person name="Wolfner M.F."/>
            <person name="Wong A."/>
            <person name="Wong G.K."/>
            <person name="Wu C.I."/>
            <person name="Wu G."/>
            <person name="Yamamoto D."/>
            <person name="Yang H.P."/>
            <person name="Yang S.P."/>
            <person name="Yorke J.A."/>
            <person name="Yoshida K."/>
            <person name="Zdobnov E."/>
            <person name="Zhang P."/>
            <person name="Zhang Y."/>
            <person name="Zimin A.V."/>
            <person name="Baldwin J."/>
            <person name="Abdouelleil A."/>
            <person name="Abdulkadir J."/>
            <person name="Abebe A."/>
            <person name="Abera B."/>
            <person name="Abreu J."/>
            <person name="Acer S.C."/>
            <person name="Aftuck L."/>
            <person name="Alexander A."/>
            <person name="An P."/>
            <person name="Anderson E."/>
            <person name="Anderson S."/>
            <person name="Arachi H."/>
            <person name="Azer M."/>
            <person name="Bachantsang P."/>
            <person name="Barry A."/>
            <person name="Bayul T."/>
            <person name="Berlin A."/>
            <person name="Bessette D."/>
            <person name="Bloom T."/>
            <person name="Blye J."/>
            <person name="Boguslavskiy L."/>
            <person name="Bonnet C."/>
            <person name="Boukhgalter B."/>
            <person name="Bourzgui I."/>
            <person name="Brown A."/>
            <person name="Cahill P."/>
            <person name="Channer S."/>
            <person name="Cheshatsang Y."/>
            <person name="Chuda L."/>
            <person name="Citroen M."/>
            <person name="Collymore A."/>
            <person name="Cooke P."/>
            <person name="Costello M."/>
            <person name="D'Aco K."/>
            <person name="Daza R."/>
            <person name="De Haan G."/>
            <person name="DeGray S."/>
            <person name="DeMaso C."/>
            <person name="Dhargay N."/>
            <person name="Dooley K."/>
            <person name="Dooley E."/>
            <person name="Doricent M."/>
            <person name="Dorje P."/>
            <person name="Dorjee K."/>
            <person name="Dupes A."/>
            <person name="Elong R."/>
            <person name="Falk J."/>
            <person name="Farina A."/>
            <person name="Faro S."/>
            <person name="Ferguson D."/>
            <person name="Fisher S."/>
            <person name="Foley C.D."/>
            <person name="Franke A."/>
            <person name="Friedrich D."/>
            <person name="Gadbois L."/>
            <person name="Gearin G."/>
            <person name="Gearin C.R."/>
            <person name="Giannoukos G."/>
            <person name="Goode T."/>
            <person name="Graham J."/>
            <person name="Grandbois E."/>
            <person name="Grewal S."/>
            <person name="Gyaltsen K."/>
            <person name="Hafez N."/>
            <person name="Hagos B."/>
            <person name="Hall J."/>
            <person name="Henson C."/>
            <person name="Hollinger A."/>
            <person name="Honan T."/>
            <person name="Huard M.D."/>
            <person name="Hughes L."/>
            <person name="Hurhula B."/>
            <person name="Husby M.E."/>
            <person name="Kamat A."/>
            <person name="Kanga B."/>
            <person name="Kashin S."/>
            <person name="Khazanovich D."/>
            <person name="Kisner P."/>
            <person name="Lance K."/>
            <person name="Lara M."/>
            <person name="Lee W."/>
            <person name="Lennon N."/>
            <person name="Letendre F."/>
            <person name="LeVine R."/>
            <person name="Lipovsky A."/>
            <person name="Liu X."/>
            <person name="Liu J."/>
            <person name="Liu S."/>
            <person name="Lokyitsang T."/>
            <person name="Lokyitsang Y."/>
            <person name="Lubonja R."/>
            <person name="Lui A."/>
            <person name="MacDonald P."/>
            <person name="Magnisalis V."/>
            <person name="Maru K."/>
            <person name="Matthews C."/>
            <person name="McCusker W."/>
            <person name="McDonough S."/>
            <person name="Mehta T."/>
            <person name="Meldrim J."/>
            <person name="Meneus L."/>
            <person name="Mihai O."/>
            <person name="Mihalev A."/>
            <person name="Mihova T."/>
            <person name="Mittelman R."/>
            <person name="Mlenga V."/>
            <person name="Montmayeur A."/>
            <person name="Mulrain L."/>
            <person name="Navidi A."/>
            <person name="Naylor J."/>
            <person name="Negash T."/>
            <person name="Nguyen T."/>
            <person name="Nguyen N."/>
            <person name="Nicol R."/>
            <person name="Norbu C."/>
            <person name="Norbu N."/>
            <person name="Novod N."/>
            <person name="O'Neill B."/>
            <person name="Osman S."/>
            <person name="Markiewicz E."/>
            <person name="Oyono O.L."/>
            <person name="Patti C."/>
            <person name="Phunkhang P."/>
            <person name="Pierre F."/>
            <person name="Priest M."/>
            <person name="Raghuraman S."/>
            <person name="Rege F."/>
            <person name="Reyes R."/>
            <person name="Rise C."/>
            <person name="Rogov P."/>
            <person name="Ross K."/>
            <person name="Ryan E."/>
            <person name="Settipalli S."/>
            <person name="Shea T."/>
            <person name="Sherpa N."/>
            <person name="Shi L."/>
            <person name="Shih D."/>
            <person name="Sparrow T."/>
            <person name="Spaulding J."/>
            <person name="Stalker J."/>
            <person name="Stange-Thomann N."/>
            <person name="Stavropoulos S."/>
            <person name="Stone C."/>
            <person name="Strader C."/>
            <person name="Tesfaye S."/>
            <person name="Thomson T."/>
            <person name="Thoulutsang Y."/>
            <person name="Thoulutsang D."/>
            <person name="Topham K."/>
            <person name="Topping I."/>
            <person name="Tsamla T."/>
            <person name="Vassiliev H."/>
            <person name="Vo A."/>
            <person name="Wangchuk T."/>
            <person name="Wangdi T."/>
            <person name="Weiand M."/>
            <person name="Wilkinson J."/>
            <person name="Wilson A."/>
            <person name="Yadav S."/>
            <person name="Young G."/>
            <person name="Yu Q."/>
            <person name="Zembek L."/>
            <person name="Zhong D."/>
            <person name="Zimmer A."/>
            <person name="Zwirko Z."/>
            <person name="Jaffe D.B."/>
            <person name="Alvarez P."/>
            <person name="Brockman W."/>
            <person name="Butler J."/>
            <person name="Chin C."/>
            <person name="Gnerre S."/>
            <person name="Grabherr M."/>
            <person name="Kleber M."/>
            <person name="Mauceli E."/>
            <person name="MacCallum I."/>
        </authorList>
    </citation>
    <scope>NUCLEOTIDE SEQUENCE [LARGE SCALE GENOMIC DNA]</scope>
    <source>
        <strain evidence="4">MSH-3 / Tucson 14011-0111.49</strain>
    </source>
</reference>
<dbReference type="HOGENOM" id="CLU_730113_0_0_1"/>
<evidence type="ECO:0000256" key="1">
    <source>
        <dbReference type="SAM" id="Coils"/>
    </source>
</evidence>
<name>B4GUC6_DROPE</name>
<sequence length="354" mass="40837">MNLSAIVRSLRKSLGLEASASKQYPGKDEQSSTYSSGTSTSTPSSIASSPFASDDEYENTLEEDSDRLPISVPQLNQSRHPYKEMIQQILYQVSELEHTFYEDQQQEFKLRMALERQSDRIQELHFSLDTEKQRNSRLVQLLRGIDSSGESEPDERMPGGSHVQSIGGIFESISPLLMQQRYDELSVSHRQSRRQLAKKEKAHRLLKCETEELQAKYDHLFDEYRNEQRRVETLCSRFLQIHSMKKKQIDNLKQSLGYASDCIYHAQVVIEACSHRICSGTAKEPLHNFERTLGIFMDSLPNCDLHKLNELQEQQKKKEQELTSRTLALALAGNTRKSEALSSSKRQYRRSYEH</sequence>
<dbReference type="OrthoDB" id="7864223at2759"/>
<dbReference type="EMBL" id="CH479191">
    <property type="protein sequence ID" value="EDW26209.1"/>
    <property type="molecule type" value="Genomic_DNA"/>
</dbReference>
<feature type="coiled-coil region" evidence="1">
    <location>
        <begin position="196"/>
        <end position="230"/>
    </location>
</feature>
<evidence type="ECO:0000313" key="3">
    <source>
        <dbReference type="EMBL" id="EDW26209.1"/>
    </source>
</evidence>
<dbReference type="eggNOG" id="ENOG502T97R">
    <property type="taxonomic scope" value="Eukaryota"/>
</dbReference>
<dbReference type="AlphaFoldDB" id="B4GUC6"/>